<dbReference type="PANTHER" id="PTHR42831:SF1">
    <property type="entry name" value="FE-S PROTEIN MATURATION AUXILIARY FACTOR YITW"/>
    <property type="match status" value="1"/>
</dbReference>
<gene>
    <name evidence="2" type="ORF">P3G67_29265</name>
</gene>
<proteinExistence type="predicted"/>
<reference evidence="2 3" key="1">
    <citation type="submission" date="2023-03" db="EMBL/GenBank/DDBJ databases">
        <title>Draft genome sequence of Streptomyces sp. RB6PN23 isolated from peat swamp forest in Thailand.</title>
        <authorList>
            <person name="Klaysubun C."/>
            <person name="Duangmal K."/>
        </authorList>
    </citation>
    <scope>NUCLEOTIDE SEQUENCE [LARGE SCALE GENOMIC DNA]</scope>
    <source>
        <strain evidence="2 3">RB6PN23</strain>
    </source>
</reference>
<name>A0ABT5ZTS7_9ACTN</name>
<dbReference type="EMBL" id="JARJBC010000024">
    <property type="protein sequence ID" value="MDF3293232.1"/>
    <property type="molecule type" value="Genomic_DNA"/>
</dbReference>
<dbReference type="InterPro" id="IPR052339">
    <property type="entry name" value="Fe-S_Maturation_MIP18"/>
</dbReference>
<dbReference type="InterPro" id="IPR002744">
    <property type="entry name" value="MIP18-like"/>
</dbReference>
<dbReference type="Pfam" id="PF01883">
    <property type="entry name" value="FeS_assembly_P"/>
    <property type="match status" value="1"/>
</dbReference>
<dbReference type="InterPro" id="IPR034904">
    <property type="entry name" value="FSCA_dom_sf"/>
</dbReference>
<feature type="domain" description="MIP18 family-like" evidence="1">
    <location>
        <begin position="2"/>
        <end position="65"/>
    </location>
</feature>
<keyword evidence="3" id="KW-1185">Reference proteome</keyword>
<dbReference type="PANTHER" id="PTHR42831">
    <property type="entry name" value="FE-S PROTEIN MATURATION AUXILIARY FACTOR YITW"/>
    <property type="match status" value="1"/>
</dbReference>
<protein>
    <submittedName>
        <fullName evidence="2">Metal-sulfur cluster assembly factor</fullName>
    </submittedName>
</protein>
<comment type="caution">
    <text evidence="2">The sequence shown here is derived from an EMBL/GenBank/DDBJ whole genome shotgun (WGS) entry which is preliminary data.</text>
</comment>
<dbReference type="Proteomes" id="UP001216579">
    <property type="component" value="Unassembled WGS sequence"/>
</dbReference>
<sequence length="100" mass="10934">MRDALYDVLDPDLGVNVVDLGFVRDIAVEQGTAVITMTLTSPACPLTGVMEDQIRTALADGAGYGVNDHRVAWVWQPAWRPSDITSEGRDQLRAIGFNNF</sequence>
<evidence type="ECO:0000313" key="2">
    <source>
        <dbReference type="EMBL" id="MDF3293232.1"/>
    </source>
</evidence>
<evidence type="ECO:0000313" key="3">
    <source>
        <dbReference type="Proteomes" id="UP001216579"/>
    </source>
</evidence>
<dbReference type="Gene3D" id="3.30.300.130">
    <property type="entry name" value="Fe-S cluster assembly (FSCA)"/>
    <property type="match status" value="1"/>
</dbReference>
<evidence type="ECO:0000259" key="1">
    <source>
        <dbReference type="Pfam" id="PF01883"/>
    </source>
</evidence>
<organism evidence="2 3">
    <name type="scientific">Streptomyces silvisoli</name>
    <dbReference type="NCBI Taxonomy" id="3034235"/>
    <lineage>
        <taxon>Bacteria</taxon>
        <taxon>Bacillati</taxon>
        <taxon>Actinomycetota</taxon>
        <taxon>Actinomycetes</taxon>
        <taxon>Kitasatosporales</taxon>
        <taxon>Streptomycetaceae</taxon>
        <taxon>Streptomyces</taxon>
    </lineage>
</organism>
<dbReference type="SUPFAM" id="SSF117916">
    <property type="entry name" value="Fe-S cluster assembly (FSCA) domain-like"/>
    <property type="match status" value="1"/>
</dbReference>
<accession>A0ABT5ZTS7</accession>